<gene>
    <name evidence="2" type="ORF">HPB48_009909</name>
</gene>
<dbReference type="EMBL" id="JABSTR010000010">
    <property type="protein sequence ID" value="KAH9380094.1"/>
    <property type="molecule type" value="Genomic_DNA"/>
</dbReference>
<organism evidence="2 3">
    <name type="scientific">Haemaphysalis longicornis</name>
    <name type="common">Bush tick</name>
    <dbReference type="NCBI Taxonomy" id="44386"/>
    <lineage>
        <taxon>Eukaryota</taxon>
        <taxon>Metazoa</taxon>
        <taxon>Ecdysozoa</taxon>
        <taxon>Arthropoda</taxon>
        <taxon>Chelicerata</taxon>
        <taxon>Arachnida</taxon>
        <taxon>Acari</taxon>
        <taxon>Parasitiformes</taxon>
        <taxon>Ixodida</taxon>
        <taxon>Ixodoidea</taxon>
        <taxon>Ixodidae</taxon>
        <taxon>Haemaphysalinae</taxon>
        <taxon>Haemaphysalis</taxon>
    </lineage>
</organism>
<dbReference type="SUPFAM" id="SSF53335">
    <property type="entry name" value="S-adenosyl-L-methionine-dependent methyltransferases"/>
    <property type="match status" value="1"/>
</dbReference>
<sequence length="221" mass="26040">MPEEVPNNPRYNSQLYVKNDERQRELNLKTLDFFHLTFAQTNTKDHQFLDLGCGTGDFTRDWLLPRCPPCRRIVAVDASGDMLSYARQNCSHPSIEYDYLNIGNDVTGFVQKYGRFYRIYSFFCLNWLSNQAHAMKNVSSLLTDSGECLLVFPAWSPTRMLWRKIGQLERWKKFAHVSLLCIICFVIYRHAYGESKQVRYVFRKGNSFNLRIMILNIHSIW</sequence>
<dbReference type="OMA" id="RIMILNI"/>
<protein>
    <recommendedName>
        <fullName evidence="1">Methyltransferase domain-containing protein</fullName>
    </recommendedName>
</protein>
<dbReference type="OrthoDB" id="6506169at2759"/>
<dbReference type="Proteomes" id="UP000821853">
    <property type="component" value="Chromosome 8"/>
</dbReference>
<dbReference type="PANTHER" id="PTHR43464:SF23">
    <property type="entry name" value="JUVENILE HORMONE ACID O-METHYLTRANSFERASE"/>
    <property type="match status" value="1"/>
</dbReference>
<dbReference type="Gene3D" id="3.40.50.150">
    <property type="entry name" value="Vaccinia Virus protein VP39"/>
    <property type="match status" value="1"/>
</dbReference>
<dbReference type="GO" id="GO:0010420">
    <property type="term" value="F:polyprenyldihydroxybenzoate methyltransferase activity"/>
    <property type="evidence" value="ECO:0007669"/>
    <property type="project" value="TreeGrafter"/>
</dbReference>
<name>A0A9J6GNQ1_HAELO</name>
<accession>A0A9J6GNQ1</accession>
<evidence type="ECO:0000313" key="2">
    <source>
        <dbReference type="EMBL" id="KAH9380094.1"/>
    </source>
</evidence>
<dbReference type="CDD" id="cd02440">
    <property type="entry name" value="AdoMet_MTases"/>
    <property type="match status" value="1"/>
</dbReference>
<dbReference type="InterPro" id="IPR041698">
    <property type="entry name" value="Methyltransf_25"/>
</dbReference>
<dbReference type="InterPro" id="IPR029063">
    <property type="entry name" value="SAM-dependent_MTases_sf"/>
</dbReference>
<dbReference type="AlphaFoldDB" id="A0A9J6GNQ1"/>
<keyword evidence="3" id="KW-1185">Reference proteome</keyword>
<proteinExistence type="predicted"/>
<dbReference type="Pfam" id="PF13649">
    <property type="entry name" value="Methyltransf_25"/>
    <property type="match status" value="1"/>
</dbReference>
<reference evidence="2 3" key="1">
    <citation type="journal article" date="2020" name="Cell">
        <title>Large-Scale Comparative Analyses of Tick Genomes Elucidate Their Genetic Diversity and Vector Capacities.</title>
        <authorList>
            <consortium name="Tick Genome and Microbiome Consortium (TIGMIC)"/>
            <person name="Jia N."/>
            <person name="Wang J."/>
            <person name="Shi W."/>
            <person name="Du L."/>
            <person name="Sun Y."/>
            <person name="Zhan W."/>
            <person name="Jiang J.F."/>
            <person name="Wang Q."/>
            <person name="Zhang B."/>
            <person name="Ji P."/>
            <person name="Bell-Sakyi L."/>
            <person name="Cui X.M."/>
            <person name="Yuan T.T."/>
            <person name="Jiang B.G."/>
            <person name="Yang W.F."/>
            <person name="Lam T.T."/>
            <person name="Chang Q.C."/>
            <person name="Ding S.J."/>
            <person name="Wang X.J."/>
            <person name="Zhu J.G."/>
            <person name="Ruan X.D."/>
            <person name="Zhao L."/>
            <person name="Wei J.T."/>
            <person name="Ye R.Z."/>
            <person name="Que T.C."/>
            <person name="Du C.H."/>
            <person name="Zhou Y.H."/>
            <person name="Cheng J.X."/>
            <person name="Dai P.F."/>
            <person name="Guo W.B."/>
            <person name="Han X.H."/>
            <person name="Huang E.J."/>
            <person name="Li L.F."/>
            <person name="Wei W."/>
            <person name="Gao Y.C."/>
            <person name="Liu J.Z."/>
            <person name="Shao H.Z."/>
            <person name="Wang X."/>
            <person name="Wang C.C."/>
            <person name="Yang T.C."/>
            <person name="Huo Q.B."/>
            <person name="Li W."/>
            <person name="Chen H.Y."/>
            <person name="Chen S.E."/>
            <person name="Zhou L.G."/>
            <person name="Ni X.B."/>
            <person name="Tian J.H."/>
            <person name="Sheng Y."/>
            <person name="Liu T."/>
            <person name="Pan Y.S."/>
            <person name="Xia L.Y."/>
            <person name="Li J."/>
            <person name="Zhao F."/>
            <person name="Cao W.C."/>
        </authorList>
    </citation>
    <scope>NUCLEOTIDE SEQUENCE [LARGE SCALE GENOMIC DNA]</scope>
    <source>
        <strain evidence="2">HaeL-2018</strain>
    </source>
</reference>
<dbReference type="VEuPathDB" id="VectorBase:HLOH_050884"/>
<evidence type="ECO:0000313" key="3">
    <source>
        <dbReference type="Proteomes" id="UP000821853"/>
    </source>
</evidence>
<evidence type="ECO:0000259" key="1">
    <source>
        <dbReference type="Pfam" id="PF13649"/>
    </source>
</evidence>
<dbReference type="PANTHER" id="PTHR43464">
    <property type="entry name" value="METHYLTRANSFERASE"/>
    <property type="match status" value="1"/>
</dbReference>
<comment type="caution">
    <text evidence="2">The sequence shown here is derived from an EMBL/GenBank/DDBJ whole genome shotgun (WGS) entry which is preliminary data.</text>
</comment>
<feature type="domain" description="Methyltransferase" evidence="1">
    <location>
        <begin position="49"/>
        <end position="146"/>
    </location>
</feature>